<dbReference type="AlphaFoldDB" id="A0A9W8MP98"/>
<dbReference type="Proteomes" id="UP001148786">
    <property type="component" value="Unassembled WGS sequence"/>
</dbReference>
<comment type="caution">
    <text evidence="1">The sequence shown here is derived from an EMBL/GenBank/DDBJ whole genome shotgun (WGS) entry which is preliminary data.</text>
</comment>
<keyword evidence="2" id="KW-1185">Reference proteome</keyword>
<proteinExistence type="predicted"/>
<name>A0A9W8MP98_9AGAR</name>
<organism evidence="1 2">
    <name type="scientific">Agrocybe chaxingu</name>
    <dbReference type="NCBI Taxonomy" id="84603"/>
    <lineage>
        <taxon>Eukaryota</taxon>
        <taxon>Fungi</taxon>
        <taxon>Dikarya</taxon>
        <taxon>Basidiomycota</taxon>
        <taxon>Agaricomycotina</taxon>
        <taxon>Agaricomycetes</taxon>
        <taxon>Agaricomycetidae</taxon>
        <taxon>Agaricales</taxon>
        <taxon>Agaricineae</taxon>
        <taxon>Strophariaceae</taxon>
        <taxon>Agrocybe</taxon>
    </lineage>
</organism>
<evidence type="ECO:0000313" key="1">
    <source>
        <dbReference type="EMBL" id="KAJ3489276.1"/>
    </source>
</evidence>
<gene>
    <name evidence="1" type="ORF">NLJ89_g11546</name>
</gene>
<accession>A0A9W8MP98</accession>
<dbReference type="EMBL" id="JANKHO010002739">
    <property type="protein sequence ID" value="KAJ3489276.1"/>
    <property type="molecule type" value="Genomic_DNA"/>
</dbReference>
<protein>
    <submittedName>
        <fullName evidence="1">Uncharacterized protein</fullName>
    </submittedName>
</protein>
<reference evidence="1" key="1">
    <citation type="submission" date="2022-07" db="EMBL/GenBank/DDBJ databases">
        <title>Genome Sequence of Agrocybe chaxingu.</title>
        <authorList>
            <person name="Buettner E."/>
        </authorList>
    </citation>
    <scope>NUCLEOTIDE SEQUENCE</scope>
    <source>
        <strain evidence="1">MP-N11</strain>
    </source>
</reference>
<sequence length="189" mass="21171">MIVPTLNSATGDLVVRLNSVKVGDFKNLLCILFPKNVLQRPTLQQPLHDKDVWISGLALSTMLRMNELREFCVGCLQHSSVSVTPIEKVVLGRGHAVRALFLDGCEHLVSQDEQLSFRDGVELGMEVAFKVSCLREERLRSRNGSEEAITGSRLEMKFATELLAIFAENSEIEGRDVDLRAIDDESDWE</sequence>
<dbReference type="OrthoDB" id="3223751at2759"/>
<evidence type="ECO:0000313" key="2">
    <source>
        <dbReference type="Proteomes" id="UP001148786"/>
    </source>
</evidence>